<dbReference type="AlphaFoldDB" id="A0A9W8KYB6"/>
<dbReference type="Pfam" id="PF22241">
    <property type="entry name" value="PSMD12-CSN4_N"/>
    <property type="match status" value="1"/>
</dbReference>
<dbReference type="Pfam" id="PF01399">
    <property type="entry name" value="PCI"/>
    <property type="match status" value="1"/>
</dbReference>
<dbReference type="SUPFAM" id="SSF46785">
    <property type="entry name" value="Winged helix' DNA-binding domain"/>
    <property type="match status" value="1"/>
</dbReference>
<comment type="caution">
    <text evidence="9">The sequence shown here is derived from an EMBL/GenBank/DDBJ whole genome shotgun (WGS) entry which is preliminary data.</text>
</comment>
<evidence type="ECO:0000313" key="10">
    <source>
        <dbReference type="Proteomes" id="UP001151518"/>
    </source>
</evidence>
<evidence type="ECO:0000256" key="1">
    <source>
        <dbReference type="ARBA" id="ARBA00004123"/>
    </source>
</evidence>
<dbReference type="InterPro" id="IPR040134">
    <property type="entry name" value="PSMD12/CSN4"/>
</dbReference>
<protein>
    <recommendedName>
        <fullName evidence="4">COP9 signalosome complex subunit 4</fullName>
    </recommendedName>
</protein>
<keyword evidence="6" id="KW-0736">Signalosome</keyword>
<keyword evidence="5" id="KW-0963">Cytoplasm</keyword>
<gene>
    <name evidence="9" type="primary">COPS4</name>
    <name evidence="9" type="ORF">GGI25_002614</name>
</gene>
<feature type="domain" description="PCI" evidence="8">
    <location>
        <begin position="220"/>
        <end position="387"/>
    </location>
</feature>
<proteinExistence type="inferred from homology"/>
<evidence type="ECO:0000256" key="6">
    <source>
        <dbReference type="ARBA" id="ARBA00022790"/>
    </source>
</evidence>
<dbReference type="InterPro" id="IPR054559">
    <property type="entry name" value="PSMD12-CSN4-like_N"/>
</dbReference>
<evidence type="ECO:0000313" key="9">
    <source>
        <dbReference type="EMBL" id="KAJ2678110.1"/>
    </source>
</evidence>
<comment type="similarity">
    <text evidence="3">Belongs to the CSN4 family.</text>
</comment>
<dbReference type="InterPro" id="IPR000717">
    <property type="entry name" value="PCI_dom"/>
</dbReference>
<evidence type="ECO:0000256" key="7">
    <source>
        <dbReference type="ARBA" id="ARBA00023242"/>
    </source>
</evidence>
<dbReference type="InterPro" id="IPR036388">
    <property type="entry name" value="WH-like_DNA-bd_sf"/>
</dbReference>
<reference evidence="9" key="1">
    <citation type="submission" date="2022-07" db="EMBL/GenBank/DDBJ databases">
        <title>Phylogenomic reconstructions and comparative analyses of Kickxellomycotina fungi.</title>
        <authorList>
            <person name="Reynolds N.K."/>
            <person name="Stajich J.E."/>
            <person name="Barry K."/>
            <person name="Grigoriev I.V."/>
            <person name="Crous P."/>
            <person name="Smith M.E."/>
        </authorList>
    </citation>
    <scope>NUCLEOTIDE SEQUENCE</scope>
    <source>
        <strain evidence="9">NRRL 3115</strain>
    </source>
</reference>
<accession>A0A9W8KYB6</accession>
<dbReference type="OrthoDB" id="295656at2759"/>
<evidence type="ECO:0000256" key="3">
    <source>
        <dbReference type="ARBA" id="ARBA00010417"/>
    </source>
</evidence>
<dbReference type="Proteomes" id="UP001151518">
    <property type="component" value="Unassembled WGS sequence"/>
</dbReference>
<dbReference type="PANTHER" id="PTHR10855">
    <property type="entry name" value="26S PROTEASOME NON-ATPASE REGULATORY SUBUNIT 12/COP9 SIGNALOSOME COMPLEX SUBUNIT 4"/>
    <property type="match status" value="1"/>
</dbReference>
<dbReference type="GO" id="GO:0008180">
    <property type="term" value="C:COP9 signalosome"/>
    <property type="evidence" value="ECO:0007669"/>
    <property type="project" value="UniProtKB-KW"/>
</dbReference>
<name>A0A9W8KYB6_9FUNG</name>
<evidence type="ECO:0000256" key="4">
    <source>
        <dbReference type="ARBA" id="ARBA00014881"/>
    </source>
</evidence>
<evidence type="ECO:0000256" key="5">
    <source>
        <dbReference type="ARBA" id="ARBA00022490"/>
    </source>
</evidence>
<keyword evidence="7" id="KW-0539">Nucleus</keyword>
<dbReference type="Gene3D" id="1.10.10.10">
    <property type="entry name" value="Winged helix-like DNA-binding domain superfamily/Winged helix DNA-binding domain"/>
    <property type="match status" value="1"/>
</dbReference>
<dbReference type="SMART" id="SM00088">
    <property type="entry name" value="PINT"/>
    <property type="match status" value="1"/>
</dbReference>
<dbReference type="EMBL" id="JANBTW010000024">
    <property type="protein sequence ID" value="KAJ2678110.1"/>
    <property type="molecule type" value="Genomic_DNA"/>
</dbReference>
<dbReference type="PANTHER" id="PTHR10855:SF2">
    <property type="entry name" value="COP9 SIGNALOSOME COMPLEX SUBUNIT 4"/>
    <property type="match status" value="1"/>
</dbReference>
<dbReference type="InterPro" id="IPR036390">
    <property type="entry name" value="WH_DNA-bd_sf"/>
</dbReference>
<organism evidence="9 10">
    <name type="scientific">Coemansia spiralis</name>
    <dbReference type="NCBI Taxonomy" id="417178"/>
    <lineage>
        <taxon>Eukaryota</taxon>
        <taxon>Fungi</taxon>
        <taxon>Fungi incertae sedis</taxon>
        <taxon>Zoopagomycota</taxon>
        <taxon>Kickxellomycotina</taxon>
        <taxon>Kickxellomycetes</taxon>
        <taxon>Kickxellales</taxon>
        <taxon>Kickxellaceae</taxon>
        <taxon>Coemansia</taxon>
    </lineage>
</organism>
<comment type="subcellular location">
    <subcellularLocation>
        <location evidence="2">Cytoplasm</location>
    </subcellularLocation>
    <subcellularLocation>
        <location evidence="1">Nucleus</location>
    </subcellularLocation>
</comment>
<dbReference type="PROSITE" id="PS50250">
    <property type="entry name" value="PCI"/>
    <property type="match status" value="1"/>
</dbReference>
<evidence type="ECO:0000259" key="8">
    <source>
        <dbReference type="PROSITE" id="PS50250"/>
    </source>
</evidence>
<dbReference type="GO" id="GO:0005829">
    <property type="term" value="C:cytosol"/>
    <property type="evidence" value="ECO:0007669"/>
    <property type="project" value="TreeGrafter"/>
</dbReference>
<evidence type="ECO:0000256" key="2">
    <source>
        <dbReference type="ARBA" id="ARBA00004496"/>
    </source>
</evidence>
<sequence length="452" mass="51277">MSQIQQIAAEISNLFRSSASGSVNNINASVNAFIKDRMERAAQGIQQNSHDEQQQAKLATFKEMADACLSEHMVQATSAMFLDELAAMFENTDLDLSNQVRKEFLAYLLSKIQQRTSVYEEVNIKTRKALSNILIDEKKWEEAAEMLQGIRFEQSQRSQDANLKFDVYVTIMDLFLRAKNISQAAQSLNRAASLAHTIKDAELIVKYRYLQACILDHSQKYIEAANGYRNVAQSVTNDTQRQRDMLDKAVKCAVLASAGPQKIRVMATLQHLPEAAALPCFKLLEKMLLQRLIKPDEVDLFSKLLDEHQRQTLGNTNSTILEHAVREHNVFVLSSLYTNIKFENLSHMLGTSAEDAELICARMIAEGRMKGHIDQISSVITFEGAREIKDVSAAIFLKRQASAQKPPMHLRERVANRWDERIVNLCTAVEDAVDLLIERQPVYTKMLFRRPE</sequence>